<dbReference type="OrthoDB" id="8740261at2"/>
<evidence type="ECO:0000259" key="1">
    <source>
        <dbReference type="Pfam" id="PF12704"/>
    </source>
</evidence>
<dbReference type="AlphaFoldDB" id="A0A3N6NWI4"/>
<feature type="domain" description="MacB-like periplasmic core" evidence="1">
    <location>
        <begin position="2"/>
        <end position="57"/>
    </location>
</feature>
<dbReference type="Proteomes" id="UP000269154">
    <property type="component" value="Unassembled WGS sequence"/>
</dbReference>
<keyword evidence="3" id="KW-1185">Reference proteome</keyword>
<dbReference type="InterPro" id="IPR025857">
    <property type="entry name" value="MacB_PCD"/>
</dbReference>
<dbReference type="EMBL" id="RCBY01000363">
    <property type="protein sequence ID" value="RQH22479.1"/>
    <property type="molecule type" value="Genomic_DNA"/>
</dbReference>
<organism evidence="2 3">
    <name type="scientific">Okeania hirsuta</name>
    <dbReference type="NCBI Taxonomy" id="1458930"/>
    <lineage>
        <taxon>Bacteria</taxon>
        <taxon>Bacillati</taxon>
        <taxon>Cyanobacteriota</taxon>
        <taxon>Cyanophyceae</taxon>
        <taxon>Oscillatoriophycideae</taxon>
        <taxon>Oscillatoriales</taxon>
        <taxon>Microcoleaceae</taxon>
        <taxon>Okeania</taxon>
    </lineage>
</organism>
<dbReference type="Pfam" id="PF12704">
    <property type="entry name" value="MacB_PCD"/>
    <property type="match status" value="1"/>
</dbReference>
<sequence length="66" mass="7256">MAVITRATRDSYFGEGVSAVGKTIETDNVEYKVLGVVENVSEATIYQYSDIYVPVGLATHNCKIRI</sequence>
<dbReference type="RefSeq" id="WP_124155670.1">
    <property type="nucleotide sequence ID" value="NZ_RCBY01000363.1"/>
</dbReference>
<reference evidence="2 3" key="1">
    <citation type="journal article" date="2018" name="ACS Chem. Biol.">
        <title>Ketoreductase domain dysfunction expands chemodiversity: malyngamide biosynthesis in the cyanobacterium Okeania hirsuta.</title>
        <authorList>
            <person name="Moss N.A."/>
            <person name="Leao T."/>
            <person name="Rankin M."/>
            <person name="McCullough T.M."/>
            <person name="Qu P."/>
            <person name="Korobeynikov A."/>
            <person name="Smith J.L."/>
            <person name="Gerwick L."/>
            <person name="Gerwick W.H."/>
        </authorList>
    </citation>
    <scope>NUCLEOTIDE SEQUENCE [LARGE SCALE GENOMIC DNA]</scope>
    <source>
        <strain evidence="2 3">PAB10Feb10-1</strain>
    </source>
</reference>
<protein>
    <recommendedName>
        <fullName evidence="1">MacB-like periplasmic core domain-containing protein</fullName>
    </recommendedName>
</protein>
<name>A0A3N6NWI4_9CYAN</name>
<accession>A0A3N6NWI4</accession>
<evidence type="ECO:0000313" key="3">
    <source>
        <dbReference type="Proteomes" id="UP000269154"/>
    </source>
</evidence>
<comment type="caution">
    <text evidence="2">The sequence shown here is derived from an EMBL/GenBank/DDBJ whole genome shotgun (WGS) entry which is preliminary data.</text>
</comment>
<gene>
    <name evidence="2" type="ORF">D5R40_30900</name>
</gene>
<evidence type="ECO:0000313" key="2">
    <source>
        <dbReference type="EMBL" id="RQH22479.1"/>
    </source>
</evidence>
<proteinExistence type="predicted"/>